<gene>
    <name evidence="6" type="primary">rlmG</name>
    <name evidence="9" type="ORF">CS022_12840</name>
</gene>
<comment type="function">
    <text evidence="6">Specifically methylates the guanine in position 1835 (m2G1835) of 23S rRNA.</text>
</comment>
<dbReference type="AlphaFoldDB" id="A0A4Q0YQU0"/>
<keyword evidence="2 6" id="KW-0698">rRNA processing</keyword>
<evidence type="ECO:0000256" key="3">
    <source>
        <dbReference type="ARBA" id="ARBA00022603"/>
    </source>
</evidence>
<dbReference type="EC" id="2.1.1.174" evidence="6"/>
<dbReference type="RefSeq" id="WP_129122593.1">
    <property type="nucleotide sequence ID" value="NZ_PEIB01000014.1"/>
</dbReference>
<dbReference type="GO" id="GO:0003676">
    <property type="term" value="F:nucleic acid binding"/>
    <property type="evidence" value="ECO:0007669"/>
    <property type="project" value="InterPro"/>
</dbReference>
<dbReference type="PROSITE" id="PS00092">
    <property type="entry name" value="N6_MTASE"/>
    <property type="match status" value="1"/>
</dbReference>
<evidence type="ECO:0000259" key="8">
    <source>
        <dbReference type="Pfam" id="PF26049"/>
    </source>
</evidence>
<evidence type="ECO:0000256" key="1">
    <source>
        <dbReference type="ARBA" id="ARBA00022490"/>
    </source>
</evidence>
<dbReference type="GO" id="GO:0005737">
    <property type="term" value="C:cytoplasm"/>
    <property type="evidence" value="ECO:0007669"/>
    <property type="project" value="UniProtKB-SubCell"/>
</dbReference>
<comment type="catalytic activity">
    <reaction evidence="6">
        <text>guanosine(1835) in 23S rRNA + S-adenosyl-L-methionine = N(2)-methylguanosine(1835) in 23S rRNA + S-adenosyl-L-homocysteine + H(+)</text>
        <dbReference type="Rhea" id="RHEA:42744"/>
        <dbReference type="Rhea" id="RHEA-COMP:10217"/>
        <dbReference type="Rhea" id="RHEA-COMP:10218"/>
        <dbReference type="ChEBI" id="CHEBI:15378"/>
        <dbReference type="ChEBI" id="CHEBI:57856"/>
        <dbReference type="ChEBI" id="CHEBI:59789"/>
        <dbReference type="ChEBI" id="CHEBI:74269"/>
        <dbReference type="ChEBI" id="CHEBI:74481"/>
        <dbReference type="EC" id="2.1.1.174"/>
    </reaction>
</comment>
<keyword evidence="1 6" id="KW-0963">Cytoplasm</keyword>
<dbReference type="HAMAP" id="MF_01859">
    <property type="entry name" value="23SrRNA_methyltr_G"/>
    <property type="match status" value="1"/>
</dbReference>
<feature type="domain" description="RlmG N-terminal" evidence="8">
    <location>
        <begin position="3"/>
        <end position="186"/>
    </location>
</feature>
<comment type="similarity">
    <text evidence="6">Belongs to the methyltransferase superfamily. RlmG family.</text>
</comment>
<evidence type="ECO:0000313" key="9">
    <source>
        <dbReference type="EMBL" id="RXJ72955.1"/>
    </source>
</evidence>
<evidence type="ECO:0000256" key="6">
    <source>
        <dbReference type="HAMAP-Rule" id="MF_01859"/>
    </source>
</evidence>
<dbReference type="PANTHER" id="PTHR47816:SF5">
    <property type="entry name" value="RIBOSOMAL RNA LARGE SUBUNIT METHYLTRANSFERASE G"/>
    <property type="match status" value="1"/>
</dbReference>
<dbReference type="OrthoDB" id="29650at2"/>
<dbReference type="InterPro" id="IPR007848">
    <property type="entry name" value="Small_mtfrase_dom"/>
</dbReference>
<proteinExistence type="inferred from homology"/>
<evidence type="ECO:0000259" key="7">
    <source>
        <dbReference type="Pfam" id="PF05175"/>
    </source>
</evidence>
<dbReference type="SUPFAM" id="SSF53335">
    <property type="entry name" value="S-adenosyl-L-methionine-dependent methyltransferases"/>
    <property type="match status" value="1"/>
</dbReference>
<comment type="caution">
    <text evidence="9">The sequence shown here is derived from an EMBL/GenBank/DDBJ whole genome shotgun (WGS) entry which is preliminary data.</text>
</comment>
<dbReference type="InterPro" id="IPR058679">
    <property type="entry name" value="RlmG_N"/>
</dbReference>
<dbReference type="Pfam" id="PF26049">
    <property type="entry name" value="RLMG_N"/>
    <property type="match status" value="1"/>
</dbReference>
<dbReference type="Pfam" id="PF05175">
    <property type="entry name" value="MTS"/>
    <property type="match status" value="1"/>
</dbReference>
<dbReference type="PANTHER" id="PTHR47816">
    <property type="entry name" value="RIBOSOMAL RNA SMALL SUBUNIT METHYLTRANSFERASE C"/>
    <property type="match status" value="1"/>
</dbReference>
<dbReference type="EMBL" id="PEIB01000014">
    <property type="protein sequence ID" value="RXJ72955.1"/>
    <property type="molecule type" value="Genomic_DNA"/>
</dbReference>
<reference evidence="9 10" key="1">
    <citation type="submission" date="2017-10" db="EMBL/GenBank/DDBJ databases">
        <title>Nyctiphanis sp. nov., isolated from the stomach of the euphausiid Nyctiphanes simplex (Hansen, 1911) in the Gulf of California.</title>
        <authorList>
            <person name="Gomez-Gil B."/>
            <person name="Aguilar-Mendez M."/>
            <person name="Lopez-Cortes A."/>
            <person name="Gomez-Gutierrez J."/>
            <person name="Roque A."/>
            <person name="Lang E."/>
            <person name="Gonzalez-Castillo A."/>
        </authorList>
    </citation>
    <scope>NUCLEOTIDE SEQUENCE [LARGE SCALE GENOMIC DNA]</scope>
    <source>
        <strain evidence="9 10">CAIM 600</strain>
    </source>
</reference>
<dbReference type="Proteomes" id="UP000290287">
    <property type="component" value="Unassembled WGS sequence"/>
</dbReference>
<dbReference type="CDD" id="cd02440">
    <property type="entry name" value="AdoMet_MTases"/>
    <property type="match status" value="1"/>
</dbReference>
<evidence type="ECO:0000256" key="5">
    <source>
        <dbReference type="ARBA" id="ARBA00022691"/>
    </source>
</evidence>
<dbReference type="InterPro" id="IPR002052">
    <property type="entry name" value="DNA_methylase_N6_adenine_CS"/>
</dbReference>
<keyword evidence="5 6" id="KW-0949">S-adenosyl-L-methionine</keyword>
<sequence>MNTDLQIGDKHFTLRRYPLQKNETLQAWDAADEYLIEQVSESALPKGKHIAIFNDGFGALTCWCKENGYRVSHVSDSVLSQISCRENLKVNSHDTSETSDVGFLSSLSSLPDDIDLVLMKLPKYSRFLVWQLQQLAFINRQRFAVIAGAKAKDIHTSTLKLFEKHLGPTMTSLAKKKARLIFCQPKETSAELPGATTQFSVDDFQLTLHNHANVFSSESLDIAAYLMLKHIPENIGEGHIIDLGCGNGVLAVQAALLNPNASITAVDESHMAVASADLNLRSHGIETTRFKCVANNCLDGFHNDSADLILCNPPFHQLNAVTDHIAWQMFCDARRVLSQKGRLLVIGNRHLGYHAKLKRLFGNASVVASNKKFVIVEAYVK</sequence>
<evidence type="ECO:0000256" key="2">
    <source>
        <dbReference type="ARBA" id="ARBA00022552"/>
    </source>
</evidence>
<keyword evidence="3 6" id="KW-0489">Methyltransferase</keyword>
<evidence type="ECO:0000256" key="4">
    <source>
        <dbReference type="ARBA" id="ARBA00022679"/>
    </source>
</evidence>
<keyword evidence="4 6" id="KW-0808">Transferase</keyword>
<feature type="domain" description="Methyltransferase small" evidence="7">
    <location>
        <begin position="206"/>
        <end position="376"/>
    </location>
</feature>
<dbReference type="InterPro" id="IPR046977">
    <property type="entry name" value="RsmC/RlmG"/>
</dbReference>
<dbReference type="GO" id="GO:0052916">
    <property type="term" value="F:23S rRNA (guanine(1835)-N(2))-methyltransferase activity"/>
    <property type="evidence" value="ECO:0007669"/>
    <property type="project" value="UniProtKB-EC"/>
</dbReference>
<accession>A0A4Q0YQU0</accession>
<protein>
    <recommendedName>
        <fullName evidence="6">Ribosomal RNA large subunit methyltransferase G</fullName>
        <ecNumber evidence="6">2.1.1.174</ecNumber>
    </recommendedName>
    <alternativeName>
        <fullName evidence="6">23S rRNA m2G1835 methyltransferase</fullName>
    </alternativeName>
    <alternativeName>
        <fullName evidence="6">rRNA (guanine-N(2)-)-methyltransferase RlmG</fullName>
    </alternativeName>
</protein>
<dbReference type="InterPro" id="IPR017237">
    <property type="entry name" value="RLMG"/>
</dbReference>
<comment type="subcellular location">
    <subcellularLocation>
        <location evidence="6">Cytoplasm</location>
    </subcellularLocation>
</comment>
<dbReference type="Gene3D" id="3.40.50.150">
    <property type="entry name" value="Vaccinia Virus protein VP39"/>
    <property type="match status" value="2"/>
</dbReference>
<dbReference type="InterPro" id="IPR029063">
    <property type="entry name" value="SAM-dependent_MTases_sf"/>
</dbReference>
<keyword evidence="10" id="KW-1185">Reference proteome</keyword>
<organism evidence="9 10">
    <name type="scientific">Veronia nyctiphanis</name>
    <dbReference type="NCBI Taxonomy" id="1278244"/>
    <lineage>
        <taxon>Bacteria</taxon>
        <taxon>Pseudomonadati</taxon>
        <taxon>Pseudomonadota</taxon>
        <taxon>Gammaproteobacteria</taxon>
        <taxon>Vibrionales</taxon>
        <taxon>Vibrionaceae</taxon>
        <taxon>Veronia</taxon>
    </lineage>
</organism>
<evidence type="ECO:0000313" key="10">
    <source>
        <dbReference type="Proteomes" id="UP000290287"/>
    </source>
</evidence>
<dbReference type="PIRSF" id="PIRSF037565">
    <property type="entry name" value="RRNA_m2G_Mtase_RsmD_prd"/>
    <property type="match status" value="1"/>
</dbReference>
<name>A0A4Q0YQU0_9GAMM</name>